<proteinExistence type="inferred from homology"/>
<feature type="domain" description="D-isomer specific 2-hydroxyacid dehydrogenase NAD-binding" evidence="5">
    <location>
        <begin position="113"/>
        <end position="286"/>
    </location>
</feature>
<evidence type="ECO:0000259" key="5">
    <source>
        <dbReference type="Pfam" id="PF02826"/>
    </source>
</evidence>
<dbReference type="CDD" id="cd05300">
    <property type="entry name" value="2-Hacid_dh_1"/>
    <property type="match status" value="1"/>
</dbReference>
<keyword evidence="7" id="KW-1185">Reference proteome</keyword>
<dbReference type="Pfam" id="PF02826">
    <property type="entry name" value="2-Hacid_dh_C"/>
    <property type="match status" value="1"/>
</dbReference>
<dbReference type="AlphaFoldDB" id="A0A554NB78"/>
<dbReference type="InterPro" id="IPR050223">
    <property type="entry name" value="D-isomer_2-hydroxyacid_DH"/>
</dbReference>
<dbReference type="Pfam" id="PF00389">
    <property type="entry name" value="2-Hacid_dh"/>
    <property type="match status" value="1"/>
</dbReference>
<dbReference type="PANTHER" id="PTHR10996">
    <property type="entry name" value="2-HYDROXYACID DEHYDROGENASE-RELATED"/>
    <property type="match status" value="1"/>
</dbReference>
<dbReference type="RefSeq" id="WP_144261363.1">
    <property type="nucleotide sequence ID" value="NZ_QMDX01000003.1"/>
</dbReference>
<dbReference type="Proteomes" id="UP000319894">
    <property type="component" value="Unassembled WGS sequence"/>
</dbReference>
<dbReference type="GO" id="GO:0005829">
    <property type="term" value="C:cytosol"/>
    <property type="evidence" value="ECO:0007669"/>
    <property type="project" value="TreeGrafter"/>
</dbReference>
<evidence type="ECO:0000259" key="4">
    <source>
        <dbReference type="Pfam" id="PF00389"/>
    </source>
</evidence>
<comment type="similarity">
    <text evidence="3">Belongs to the D-isomer specific 2-hydroxyacid dehydrogenase family.</text>
</comment>
<dbReference type="GO" id="GO:0030267">
    <property type="term" value="F:glyoxylate reductase (NADPH) activity"/>
    <property type="evidence" value="ECO:0007669"/>
    <property type="project" value="TreeGrafter"/>
</dbReference>
<dbReference type="GO" id="GO:0051287">
    <property type="term" value="F:NAD binding"/>
    <property type="evidence" value="ECO:0007669"/>
    <property type="project" value="InterPro"/>
</dbReference>
<dbReference type="InParanoid" id="A0A554NB78"/>
<accession>A0A554NB78</accession>
<comment type="caution">
    <text evidence="6">The sequence shown here is derived from an EMBL/GenBank/DDBJ whole genome shotgun (WGS) entry which is preliminary data.</text>
</comment>
<keyword evidence="1 3" id="KW-0560">Oxidoreductase</keyword>
<evidence type="ECO:0000256" key="3">
    <source>
        <dbReference type="RuleBase" id="RU003719"/>
    </source>
</evidence>
<dbReference type="SUPFAM" id="SSF51735">
    <property type="entry name" value="NAD(P)-binding Rossmann-fold domains"/>
    <property type="match status" value="1"/>
</dbReference>
<sequence length="320" mass="34427">MSDRIEEISVLQHKPHGIPATEYVDALHERLPGVDVTLARTPAEQRRAVAEAAVVTSNRLDADLLAAAGGLRLFACTYAGVDHLPMDALLERGVAVTNASGVHGPNVAEHVVGWLLTMVRRLDEGWRRQQRREWSHFQAAGELQGSTVTVVGLGAIGEAIVRRLQGFGVETVGVRHSPGKGGPTDEVVGYDGLSAVLPRTDHLVLACPLTDRTRGLVGDDTLALLGPDATLVNVARGPVVDTAALVETLRRNRLAAAALDVTDPEPLPEDHPLWMLEDVLITPHNAGHTPRYFERCADILAENVRRVEETGAFDGLRNGV</sequence>
<organism evidence="6 7">
    <name type="scientific">Haloglomus irregulare</name>
    <dbReference type="NCBI Taxonomy" id="2234134"/>
    <lineage>
        <taxon>Archaea</taxon>
        <taxon>Methanobacteriati</taxon>
        <taxon>Methanobacteriota</taxon>
        <taxon>Stenosarchaea group</taxon>
        <taxon>Halobacteria</taxon>
        <taxon>Halobacteriales</taxon>
        <taxon>Natronomonadaceae</taxon>
        <taxon>Haloglomus</taxon>
    </lineage>
</organism>
<name>A0A554NB78_9EURY</name>
<dbReference type="GO" id="GO:0016618">
    <property type="term" value="F:hydroxypyruvate reductase [NAD(P)H] activity"/>
    <property type="evidence" value="ECO:0007669"/>
    <property type="project" value="TreeGrafter"/>
</dbReference>
<reference evidence="6 7" key="1">
    <citation type="submission" date="2018-06" db="EMBL/GenBank/DDBJ databases">
        <title>Natronomonas sp. F16-60 a new haloarchaeon isolated from a solar saltern of Isla Cristina, Huelva, Spain.</title>
        <authorList>
            <person name="Duran-Viseras A."/>
            <person name="Sanchez-Porro C."/>
            <person name="Ventosa A."/>
        </authorList>
    </citation>
    <scope>NUCLEOTIDE SEQUENCE [LARGE SCALE GENOMIC DNA]</scope>
    <source>
        <strain evidence="6 7">F16-60</strain>
    </source>
</reference>
<dbReference type="OrthoDB" id="168224at2157"/>
<dbReference type="SUPFAM" id="SSF52283">
    <property type="entry name" value="Formate/glycerate dehydrogenase catalytic domain-like"/>
    <property type="match status" value="1"/>
</dbReference>
<feature type="domain" description="D-isomer specific 2-hydroxyacid dehydrogenase catalytic" evidence="4">
    <location>
        <begin position="46"/>
        <end position="310"/>
    </location>
</feature>
<dbReference type="Gene3D" id="3.40.50.720">
    <property type="entry name" value="NAD(P)-binding Rossmann-like Domain"/>
    <property type="match status" value="2"/>
</dbReference>
<dbReference type="InterPro" id="IPR006140">
    <property type="entry name" value="D-isomer_DH_NAD-bd"/>
</dbReference>
<dbReference type="InterPro" id="IPR036291">
    <property type="entry name" value="NAD(P)-bd_dom_sf"/>
</dbReference>
<evidence type="ECO:0000256" key="1">
    <source>
        <dbReference type="ARBA" id="ARBA00023002"/>
    </source>
</evidence>
<evidence type="ECO:0000313" key="6">
    <source>
        <dbReference type="EMBL" id="TSD14647.1"/>
    </source>
</evidence>
<dbReference type="PANTHER" id="PTHR10996:SF178">
    <property type="entry name" value="2-HYDROXYACID DEHYDROGENASE YGL185C-RELATED"/>
    <property type="match status" value="1"/>
</dbReference>
<keyword evidence="2" id="KW-0520">NAD</keyword>
<evidence type="ECO:0000313" key="7">
    <source>
        <dbReference type="Proteomes" id="UP000319894"/>
    </source>
</evidence>
<dbReference type="EMBL" id="QMDX01000003">
    <property type="protein sequence ID" value="TSD14647.1"/>
    <property type="molecule type" value="Genomic_DNA"/>
</dbReference>
<protein>
    <submittedName>
        <fullName evidence="6">D-2-hydroxyacid dehydrogenase</fullName>
    </submittedName>
</protein>
<gene>
    <name evidence="6" type="ORF">DP107_06580</name>
</gene>
<evidence type="ECO:0000256" key="2">
    <source>
        <dbReference type="ARBA" id="ARBA00023027"/>
    </source>
</evidence>
<dbReference type="InterPro" id="IPR006139">
    <property type="entry name" value="D-isomer_2_OHA_DH_cat_dom"/>
</dbReference>